<evidence type="ECO:0000313" key="3">
    <source>
        <dbReference type="Proteomes" id="UP000777438"/>
    </source>
</evidence>
<sequence length="230" mass="26173">MDSTDAGVGAYVGAVVRTEDVRDVVFRTDTEDLEIQPKMVERMSVVWMGGFCRNTVRTCRNTRKYLLRFVSCFFPLSFFSRSKFAIHSQPHRQSSSCCHWTLENGRTLGPSLLRPDAASPRWCRPICKISRRAMKKGEGTGGTVILFNSRRRVFLISPRLSESRSRALSTRPSAPRSPTPNEEKSRRRVLAGCIYLLGGFFSNVFKHMPSRTPRLCCSYTLHLLTRCDVL</sequence>
<evidence type="ECO:0000313" key="2">
    <source>
        <dbReference type="EMBL" id="KAH6890463.1"/>
    </source>
</evidence>
<gene>
    <name evidence="2" type="ORF">B0T10DRAFT_319964</name>
</gene>
<comment type="caution">
    <text evidence="2">The sequence shown here is derived from an EMBL/GenBank/DDBJ whole genome shotgun (WGS) entry which is preliminary data.</text>
</comment>
<proteinExistence type="predicted"/>
<keyword evidence="3" id="KW-1185">Reference proteome</keyword>
<dbReference type="Proteomes" id="UP000777438">
    <property type="component" value="Unassembled WGS sequence"/>
</dbReference>
<organism evidence="2 3">
    <name type="scientific">Thelonectria olida</name>
    <dbReference type="NCBI Taxonomy" id="1576542"/>
    <lineage>
        <taxon>Eukaryota</taxon>
        <taxon>Fungi</taxon>
        <taxon>Dikarya</taxon>
        <taxon>Ascomycota</taxon>
        <taxon>Pezizomycotina</taxon>
        <taxon>Sordariomycetes</taxon>
        <taxon>Hypocreomycetidae</taxon>
        <taxon>Hypocreales</taxon>
        <taxon>Nectriaceae</taxon>
        <taxon>Thelonectria</taxon>
    </lineage>
</organism>
<dbReference type="EMBL" id="JAGPYM010000009">
    <property type="protein sequence ID" value="KAH6890463.1"/>
    <property type="molecule type" value="Genomic_DNA"/>
</dbReference>
<protein>
    <submittedName>
        <fullName evidence="2">Uncharacterized protein</fullName>
    </submittedName>
</protein>
<name>A0A9P8W5Y7_9HYPO</name>
<reference evidence="2 3" key="1">
    <citation type="journal article" date="2021" name="Nat. Commun.">
        <title>Genetic determinants of endophytism in the Arabidopsis root mycobiome.</title>
        <authorList>
            <person name="Mesny F."/>
            <person name="Miyauchi S."/>
            <person name="Thiergart T."/>
            <person name="Pickel B."/>
            <person name="Atanasova L."/>
            <person name="Karlsson M."/>
            <person name="Huettel B."/>
            <person name="Barry K.W."/>
            <person name="Haridas S."/>
            <person name="Chen C."/>
            <person name="Bauer D."/>
            <person name="Andreopoulos W."/>
            <person name="Pangilinan J."/>
            <person name="LaButti K."/>
            <person name="Riley R."/>
            <person name="Lipzen A."/>
            <person name="Clum A."/>
            <person name="Drula E."/>
            <person name="Henrissat B."/>
            <person name="Kohler A."/>
            <person name="Grigoriev I.V."/>
            <person name="Martin F.M."/>
            <person name="Hacquard S."/>
        </authorList>
    </citation>
    <scope>NUCLEOTIDE SEQUENCE [LARGE SCALE GENOMIC DNA]</scope>
    <source>
        <strain evidence="2 3">MPI-CAGE-CH-0241</strain>
    </source>
</reference>
<evidence type="ECO:0000256" key="1">
    <source>
        <dbReference type="SAM" id="MobiDB-lite"/>
    </source>
</evidence>
<feature type="compositionally biased region" description="Low complexity" evidence="1">
    <location>
        <begin position="166"/>
        <end position="180"/>
    </location>
</feature>
<feature type="region of interest" description="Disordered" evidence="1">
    <location>
        <begin position="165"/>
        <end position="185"/>
    </location>
</feature>
<dbReference type="AlphaFoldDB" id="A0A9P8W5Y7"/>
<accession>A0A9P8W5Y7</accession>